<dbReference type="GO" id="GO:0005975">
    <property type="term" value="P:carbohydrate metabolic process"/>
    <property type="evidence" value="ECO:0007669"/>
    <property type="project" value="InterPro"/>
</dbReference>
<dbReference type="InterPro" id="IPR008928">
    <property type="entry name" value="6-hairpin_glycosidase_sf"/>
</dbReference>
<dbReference type="AlphaFoldDB" id="I0YJ21"/>
<reference evidence="4 5" key="1">
    <citation type="journal article" date="2012" name="Genome Biol.">
        <title>The genome of the polar eukaryotic microalga coccomyxa subellipsoidea reveals traits of cold adaptation.</title>
        <authorList>
            <person name="Blanc G."/>
            <person name="Agarkova I."/>
            <person name="Grimwood J."/>
            <person name="Kuo A."/>
            <person name="Brueggeman A."/>
            <person name="Dunigan D."/>
            <person name="Gurnon J."/>
            <person name="Ladunga I."/>
            <person name="Lindquist E."/>
            <person name="Lucas S."/>
            <person name="Pangilinan J."/>
            <person name="Proschold T."/>
            <person name="Salamov A."/>
            <person name="Schmutz J."/>
            <person name="Weeks D."/>
            <person name="Yamada T."/>
            <person name="Claverie J.M."/>
            <person name="Grigoriev I."/>
            <person name="Van Etten J."/>
            <person name="Lomsadze A."/>
            <person name="Borodovsky M."/>
        </authorList>
    </citation>
    <scope>NUCLEOTIDE SEQUENCE [LARGE SCALE GENOMIC DNA]</scope>
    <source>
        <strain evidence="4 5">C-169</strain>
    </source>
</reference>
<comment type="similarity">
    <text evidence="1">Belongs to the glycosyl hydrolase 8 (cellulase D) family.</text>
</comment>
<organism evidence="4 5">
    <name type="scientific">Coccomyxa subellipsoidea (strain C-169)</name>
    <name type="common">Green microalga</name>
    <dbReference type="NCBI Taxonomy" id="574566"/>
    <lineage>
        <taxon>Eukaryota</taxon>
        <taxon>Viridiplantae</taxon>
        <taxon>Chlorophyta</taxon>
        <taxon>core chlorophytes</taxon>
        <taxon>Trebouxiophyceae</taxon>
        <taxon>Trebouxiophyceae incertae sedis</taxon>
        <taxon>Coccomyxaceae</taxon>
        <taxon>Coccomyxa</taxon>
        <taxon>Coccomyxa subellipsoidea</taxon>
    </lineage>
</organism>
<evidence type="ECO:0000256" key="3">
    <source>
        <dbReference type="ARBA" id="ARBA00023295"/>
    </source>
</evidence>
<dbReference type="InterPro" id="IPR012341">
    <property type="entry name" value="6hp_glycosidase-like_sf"/>
</dbReference>
<gene>
    <name evidence="4" type="ORF">COCSUDRAFT_45437</name>
</gene>
<dbReference type="KEGG" id="csl:COCSUDRAFT_45437"/>
<evidence type="ECO:0000256" key="2">
    <source>
        <dbReference type="ARBA" id="ARBA00022801"/>
    </source>
</evidence>
<dbReference type="PRINTS" id="PR00735">
    <property type="entry name" value="GLHYDRLASE8"/>
</dbReference>
<dbReference type="eggNOG" id="ENOG502RYET">
    <property type="taxonomic scope" value="Eukaryota"/>
</dbReference>
<protein>
    <submittedName>
        <fullName evidence="4">Six-hairpin glycosidase</fullName>
    </submittedName>
</protein>
<dbReference type="EMBL" id="AGSI01000024">
    <property type="protein sequence ID" value="EIE18390.1"/>
    <property type="molecule type" value="Genomic_DNA"/>
</dbReference>
<dbReference type="GeneID" id="17036301"/>
<dbReference type="Pfam" id="PF01270">
    <property type="entry name" value="Glyco_hydro_8"/>
    <property type="match status" value="1"/>
</dbReference>
<dbReference type="InterPro" id="IPR002037">
    <property type="entry name" value="Glyco_hydro_8"/>
</dbReference>
<dbReference type="Proteomes" id="UP000007264">
    <property type="component" value="Unassembled WGS sequence"/>
</dbReference>
<comment type="caution">
    <text evidence="4">The sequence shown here is derived from an EMBL/GenBank/DDBJ whole genome shotgun (WGS) entry which is preliminary data.</text>
</comment>
<accession>I0YJ21</accession>
<dbReference type="OrthoDB" id="2541080at2759"/>
<dbReference type="GO" id="GO:0004553">
    <property type="term" value="F:hydrolase activity, hydrolyzing O-glycosyl compounds"/>
    <property type="evidence" value="ECO:0007669"/>
    <property type="project" value="InterPro"/>
</dbReference>
<dbReference type="Gene3D" id="1.50.10.10">
    <property type="match status" value="1"/>
</dbReference>
<evidence type="ECO:0000256" key="1">
    <source>
        <dbReference type="ARBA" id="ARBA00009209"/>
    </source>
</evidence>
<keyword evidence="5" id="KW-1185">Reference proteome</keyword>
<keyword evidence="2" id="KW-0378">Hydrolase</keyword>
<dbReference type="SUPFAM" id="SSF48208">
    <property type="entry name" value="Six-hairpin glycosidases"/>
    <property type="match status" value="1"/>
</dbReference>
<dbReference type="RefSeq" id="XP_005642934.1">
    <property type="nucleotide sequence ID" value="XM_005642877.1"/>
</dbReference>
<proteinExistence type="inferred from homology"/>
<keyword evidence="3 4" id="KW-0326">Glycosidase</keyword>
<sequence length="321" mass="36133">MHAQVSVDELHSNWKNKYLATRRDGSKYVKYNLAGDSQPSNAVTTSEAIGYGMLITVLRGEKPEFDGLMKFYQSFINPNHGMMKWQILDNFTAPDSNSATDGDMDVAYALFKAEKKWGGGSYKQQALSICQSLLTHCIKSGESHMPMVGSWAGPTDNRVLSRSSDWMPAHFLLFKTEDSAHADKWQATFDKTVAAYERNRTQHPRGLLADFHVYDESAKVYNASTGFVLENSHDKDYFTNASRIPWRLATFWKAHGEQAVRDAGLYPAMKALKKFFESEIVSTGEVKGGYYLDGSRMNEWTNNAYMGPAWCLLKVCCTLCA</sequence>
<evidence type="ECO:0000313" key="4">
    <source>
        <dbReference type="EMBL" id="EIE18390.1"/>
    </source>
</evidence>
<evidence type="ECO:0000313" key="5">
    <source>
        <dbReference type="Proteomes" id="UP000007264"/>
    </source>
</evidence>
<name>I0YJ21_COCSC</name>